<proteinExistence type="predicted"/>
<dbReference type="InterPro" id="IPR003010">
    <property type="entry name" value="C-N_Hydrolase"/>
</dbReference>
<evidence type="ECO:0000313" key="3">
    <source>
        <dbReference type="Proteomes" id="UP000225199"/>
    </source>
</evidence>
<dbReference type="Gene3D" id="3.60.110.10">
    <property type="entry name" value="Carbon-nitrogen hydrolase"/>
    <property type="match status" value="1"/>
</dbReference>
<dbReference type="AlphaFoldDB" id="A0A2C6AWM1"/>
<evidence type="ECO:0000313" key="2">
    <source>
        <dbReference type="EMBL" id="PHH96021.1"/>
    </source>
</evidence>
<dbReference type="InterPro" id="IPR036526">
    <property type="entry name" value="C-N_Hydrolase_sf"/>
</dbReference>
<keyword evidence="2" id="KW-0378">Hydrolase</keyword>
<dbReference type="PANTHER" id="PTHR23088">
    <property type="entry name" value="NITRILASE-RELATED"/>
    <property type="match status" value="1"/>
</dbReference>
<evidence type="ECO:0000259" key="1">
    <source>
        <dbReference type="PROSITE" id="PS50263"/>
    </source>
</evidence>
<feature type="domain" description="CN hydrolase" evidence="1">
    <location>
        <begin position="1"/>
        <end position="236"/>
    </location>
</feature>
<dbReference type="RefSeq" id="WP_098978161.1">
    <property type="nucleotide sequence ID" value="NZ_NIRJ01000001.1"/>
</dbReference>
<comment type="caution">
    <text evidence="2">The sequence shown here is derived from an EMBL/GenBank/DDBJ whole genome shotgun (WGS) entry which is preliminary data.</text>
</comment>
<dbReference type="Pfam" id="PF00795">
    <property type="entry name" value="CN_hydrolase"/>
    <property type="match status" value="1"/>
</dbReference>
<sequence>MKVSIVQMAAEYKNIKKNYLNFKKLIEKAKGDVIVFPETWTTGFFPKEELQEYTDFKGEKLKEFVSIISKEKNSNIIAGSIINKKRDNEIFNTSFIFNRNGENIASYSKTHLFSPMYEDKYFKKGNEIVTFLLDGILCGIIICYDIRFLELTRILALKGIEVLFVVAQWPIERIEHWKLLNRVRAIENQIFVVGVNGCGKVENTKFGGNSIIVDPWGKILCQLGEEEEVFTVDLNLDELKEIRKRINIYRDRRPELYKKDWQEVKNEN</sequence>
<organism evidence="2 3">
    <name type="scientific">Fusobacterium nucleatum subsp. polymorphum</name>
    <name type="common">Fusobacterium polymorphum</name>
    <dbReference type="NCBI Taxonomy" id="76857"/>
    <lineage>
        <taxon>Bacteria</taxon>
        <taxon>Fusobacteriati</taxon>
        <taxon>Fusobacteriota</taxon>
        <taxon>Fusobacteriia</taxon>
        <taxon>Fusobacteriales</taxon>
        <taxon>Fusobacteriaceae</taxon>
        <taxon>Fusobacterium</taxon>
    </lineage>
</organism>
<name>A0A2C6AWM1_FUSNP</name>
<dbReference type="CDD" id="cd07583">
    <property type="entry name" value="nitrilase_5"/>
    <property type="match status" value="1"/>
</dbReference>
<dbReference type="PANTHER" id="PTHR23088:SF27">
    <property type="entry name" value="DEAMINATED GLUTATHIONE AMIDASE"/>
    <property type="match status" value="1"/>
</dbReference>
<dbReference type="SUPFAM" id="SSF56317">
    <property type="entry name" value="Carbon-nitrogen hydrolase"/>
    <property type="match status" value="1"/>
</dbReference>
<dbReference type="EMBL" id="NIRJ01000001">
    <property type="protein sequence ID" value="PHH96021.1"/>
    <property type="molecule type" value="Genomic_DNA"/>
</dbReference>
<protein>
    <submittedName>
        <fullName evidence="2">Carbon-nitrogen hydrolase</fullName>
    </submittedName>
</protein>
<dbReference type="Proteomes" id="UP000225199">
    <property type="component" value="Unassembled WGS sequence"/>
</dbReference>
<dbReference type="PROSITE" id="PS50263">
    <property type="entry name" value="CN_HYDROLASE"/>
    <property type="match status" value="1"/>
</dbReference>
<gene>
    <name evidence="2" type="ORF">CA840_00705</name>
</gene>
<dbReference type="GO" id="GO:0016787">
    <property type="term" value="F:hydrolase activity"/>
    <property type="evidence" value="ECO:0007669"/>
    <property type="project" value="UniProtKB-KW"/>
</dbReference>
<reference evidence="2 3" key="1">
    <citation type="submission" date="2017-06" db="EMBL/GenBank/DDBJ databases">
        <title>Draft genome sequence of Fusobacterium nucleatum subsp. polymorphum KCOM 1002 (=ChDC F175).</title>
        <authorList>
            <person name="Kook J.-K."/>
            <person name="Park S.-N."/>
            <person name="Lim Y.K."/>
            <person name="Roh H."/>
        </authorList>
    </citation>
    <scope>NUCLEOTIDE SEQUENCE [LARGE SCALE GENOMIC DNA]</scope>
    <source>
        <strain evidence="3">KCOM 1002 (ChDC F175)</strain>
    </source>
</reference>
<accession>A0A2C6AWM1</accession>